<dbReference type="Proteomes" id="UP001303889">
    <property type="component" value="Unassembled WGS sequence"/>
</dbReference>
<gene>
    <name evidence="2" type="ORF">C8A05DRAFT_12509</name>
</gene>
<comment type="caution">
    <text evidence="2">The sequence shown here is derived from an EMBL/GenBank/DDBJ whole genome shotgun (WGS) entry which is preliminary data.</text>
</comment>
<accession>A0AAN6RX56</accession>
<evidence type="ECO:0000313" key="3">
    <source>
        <dbReference type="Proteomes" id="UP001303889"/>
    </source>
</evidence>
<dbReference type="AlphaFoldDB" id="A0AAN6RX56"/>
<reference evidence="2" key="2">
    <citation type="submission" date="2023-05" db="EMBL/GenBank/DDBJ databases">
        <authorList>
            <consortium name="Lawrence Berkeley National Laboratory"/>
            <person name="Steindorff A."/>
            <person name="Hensen N."/>
            <person name="Bonometti L."/>
            <person name="Westerberg I."/>
            <person name="Brannstrom I.O."/>
            <person name="Guillou S."/>
            <person name="Cros-Aarteil S."/>
            <person name="Calhoun S."/>
            <person name="Haridas S."/>
            <person name="Kuo A."/>
            <person name="Mondo S."/>
            <person name="Pangilinan J."/>
            <person name="Riley R."/>
            <person name="Labutti K."/>
            <person name="Andreopoulos B."/>
            <person name="Lipzen A."/>
            <person name="Chen C."/>
            <person name="Yanf M."/>
            <person name="Daum C."/>
            <person name="Ng V."/>
            <person name="Clum A."/>
            <person name="Ohm R."/>
            <person name="Martin F."/>
            <person name="Silar P."/>
            <person name="Natvig D."/>
            <person name="Lalanne C."/>
            <person name="Gautier V."/>
            <person name="Ament-Velasquez S.L."/>
            <person name="Kruys A."/>
            <person name="Hutchinson M.I."/>
            <person name="Powell A.J."/>
            <person name="Barry K."/>
            <person name="Miller A.N."/>
            <person name="Grigoriev I.V."/>
            <person name="Debuchy R."/>
            <person name="Gladieux P."/>
            <person name="Thoren M.H."/>
            <person name="Johannesson H."/>
        </authorList>
    </citation>
    <scope>NUCLEOTIDE SEQUENCE</scope>
    <source>
        <strain evidence="2">CBS 103.79</strain>
    </source>
</reference>
<keyword evidence="3" id="KW-1185">Reference proteome</keyword>
<organism evidence="2 3">
    <name type="scientific">Staphylotrichum tortipilum</name>
    <dbReference type="NCBI Taxonomy" id="2831512"/>
    <lineage>
        <taxon>Eukaryota</taxon>
        <taxon>Fungi</taxon>
        <taxon>Dikarya</taxon>
        <taxon>Ascomycota</taxon>
        <taxon>Pezizomycotina</taxon>
        <taxon>Sordariomycetes</taxon>
        <taxon>Sordariomycetidae</taxon>
        <taxon>Sordariales</taxon>
        <taxon>Chaetomiaceae</taxon>
        <taxon>Staphylotrichum</taxon>
    </lineage>
</organism>
<sequence>MGRPHYCWKVSLTYACGCVTTSPTTHVCGPARDGCNAWLTHKRTDKMCEVHRGEEGWSLTSCSPPLSSSSSSSATDDGGGGGVAGGVGDAGYGGRDGVVFEGAVLASASTTAGVVGGEGWGQGAATAAAEGGLVAGEGETGGKRVIQGEGSWEGGYARQRG</sequence>
<dbReference type="EMBL" id="MU855349">
    <property type="protein sequence ID" value="KAK3905703.1"/>
    <property type="molecule type" value="Genomic_DNA"/>
</dbReference>
<feature type="region of interest" description="Disordered" evidence="1">
    <location>
        <begin position="57"/>
        <end position="87"/>
    </location>
</feature>
<proteinExistence type="predicted"/>
<reference evidence="2" key="1">
    <citation type="journal article" date="2023" name="Mol. Phylogenet. Evol.">
        <title>Genome-scale phylogeny and comparative genomics of the fungal order Sordariales.</title>
        <authorList>
            <person name="Hensen N."/>
            <person name="Bonometti L."/>
            <person name="Westerberg I."/>
            <person name="Brannstrom I.O."/>
            <person name="Guillou S."/>
            <person name="Cros-Aarteil S."/>
            <person name="Calhoun S."/>
            <person name="Haridas S."/>
            <person name="Kuo A."/>
            <person name="Mondo S."/>
            <person name="Pangilinan J."/>
            <person name="Riley R."/>
            <person name="LaButti K."/>
            <person name="Andreopoulos B."/>
            <person name="Lipzen A."/>
            <person name="Chen C."/>
            <person name="Yan M."/>
            <person name="Daum C."/>
            <person name="Ng V."/>
            <person name="Clum A."/>
            <person name="Steindorff A."/>
            <person name="Ohm R.A."/>
            <person name="Martin F."/>
            <person name="Silar P."/>
            <person name="Natvig D.O."/>
            <person name="Lalanne C."/>
            <person name="Gautier V."/>
            <person name="Ament-Velasquez S.L."/>
            <person name="Kruys A."/>
            <person name="Hutchinson M.I."/>
            <person name="Powell A.J."/>
            <person name="Barry K."/>
            <person name="Miller A.N."/>
            <person name="Grigoriev I.V."/>
            <person name="Debuchy R."/>
            <person name="Gladieux P."/>
            <person name="Hiltunen Thoren M."/>
            <person name="Johannesson H."/>
        </authorList>
    </citation>
    <scope>NUCLEOTIDE SEQUENCE</scope>
    <source>
        <strain evidence="2">CBS 103.79</strain>
    </source>
</reference>
<feature type="region of interest" description="Disordered" evidence="1">
    <location>
        <begin position="133"/>
        <end position="161"/>
    </location>
</feature>
<evidence type="ECO:0000313" key="2">
    <source>
        <dbReference type="EMBL" id="KAK3905703.1"/>
    </source>
</evidence>
<protein>
    <submittedName>
        <fullName evidence="2">Uncharacterized protein</fullName>
    </submittedName>
</protein>
<feature type="compositionally biased region" description="Low complexity" evidence="1">
    <location>
        <begin position="67"/>
        <end position="76"/>
    </location>
</feature>
<name>A0AAN6RX56_9PEZI</name>
<evidence type="ECO:0000256" key="1">
    <source>
        <dbReference type="SAM" id="MobiDB-lite"/>
    </source>
</evidence>
<feature type="compositionally biased region" description="Gly residues" evidence="1">
    <location>
        <begin position="77"/>
        <end position="87"/>
    </location>
</feature>